<keyword evidence="1" id="KW-0560">Oxidoreductase</keyword>
<protein>
    <submittedName>
        <fullName evidence="6">Oxidoreductase</fullName>
    </submittedName>
</protein>
<sequence>MNETPIGFIGLGSMGAPIAKRLLDGGYDLIVFDVSKDKVDEYKGLGAQVATSPKDVASRAEIVMVSLPTPEVVKLVALGQDGVINGDKARIYVDLSTTGPKVAQEVGEALAARRIVAIDSPVSGGVGGAIAGTLALMVSGEPAAVEQVMPVLKAFGKPGLVGTEVGQGHCLKLINNLMSATHLAITAEAMVLGVKAGLDPDVMLAVINTGSGRNAATEERFPNHVLNRSFDNGFANALMRKDVRLCLDMAETLQVPLWVGTAVDRLWMQTVLQIGADKNSTTIVQTLEQWTGVEVRGKGAPARTAQKA</sequence>
<evidence type="ECO:0000256" key="1">
    <source>
        <dbReference type="ARBA" id="ARBA00023002"/>
    </source>
</evidence>
<dbReference type="GO" id="GO:0051287">
    <property type="term" value="F:NAD binding"/>
    <property type="evidence" value="ECO:0007669"/>
    <property type="project" value="InterPro"/>
</dbReference>
<dbReference type="Gene3D" id="1.10.1040.10">
    <property type="entry name" value="N-(1-d-carboxylethyl)-l-norvaline Dehydrogenase, domain 2"/>
    <property type="match status" value="1"/>
</dbReference>
<accession>A0A261VM13</accession>
<dbReference type="PANTHER" id="PTHR22981:SF7">
    <property type="entry name" value="3-HYDROXYISOBUTYRATE DEHYDROGENASE, MITOCHONDRIAL"/>
    <property type="match status" value="1"/>
</dbReference>
<keyword evidence="7" id="KW-1185">Reference proteome</keyword>
<evidence type="ECO:0000256" key="2">
    <source>
        <dbReference type="ARBA" id="ARBA00023027"/>
    </source>
</evidence>
<dbReference type="InterPro" id="IPR008927">
    <property type="entry name" value="6-PGluconate_DH-like_C_sf"/>
</dbReference>
<evidence type="ECO:0000259" key="5">
    <source>
        <dbReference type="Pfam" id="PF14833"/>
    </source>
</evidence>
<evidence type="ECO:0000313" key="6">
    <source>
        <dbReference type="EMBL" id="OZI75145.1"/>
    </source>
</evidence>
<name>A0A261VM13_9BORD</name>
<reference evidence="7" key="1">
    <citation type="submission" date="2017-05" db="EMBL/GenBank/DDBJ databases">
        <title>Complete and WGS of Bordetella genogroups.</title>
        <authorList>
            <person name="Spilker T."/>
            <person name="Lipuma J."/>
        </authorList>
    </citation>
    <scope>NUCLEOTIDE SEQUENCE [LARGE SCALE GENOMIC DNA]</scope>
    <source>
        <strain evidence="7">AU6712</strain>
    </source>
</reference>
<dbReference type="InterPro" id="IPR036291">
    <property type="entry name" value="NAD(P)-bd_dom_sf"/>
</dbReference>
<dbReference type="InterPro" id="IPR013328">
    <property type="entry name" value="6PGD_dom2"/>
</dbReference>
<proteinExistence type="predicted"/>
<dbReference type="EMBL" id="NEVU01000002">
    <property type="protein sequence ID" value="OZI75145.1"/>
    <property type="molecule type" value="Genomic_DNA"/>
</dbReference>
<evidence type="ECO:0000259" key="4">
    <source>
        <dbReference type="Pfam" id="PF03446"/>
    </source>
</evidence>
<dbReference type="PANTHER" id="PTHR22981">
    <property type="entry name" value="3-HYDROXYISOBUTYRATE DEHYDROGENASE-RELATED"/>
    <property type="match status" value="1"/>
</dbReference>
<dbReference type="Pfam" id="PF03446">
    <property type="entry name" value="NAD_binding_2"/>
    <property type="match status" value="1"/>
</dbReference>
<dbReference type="Proteomes" id="UP000216429">
    <property type="component" value="Unassembled WGS sequence"/>
</dbReference>
<feature type="active site" evidence="3">
    <location>
        <position position="172"/>
    </location>
</feature>
<dbReference type="PIRSF" id="PIRSF000103">
    <property type="entry name" value="HIBADH"/>
    <property type="match status" value="1"/>
</dbReference>
<dbReference type="AlphaFoldDB" id="A0A261VM13"/>
<dbReference type="SUPFAM" id="SSF48179">
    <property type="entry name" value="6-phosphogluconate dehydrogenase C-terminal domain-like"/>
    <property type="match status" value="1"/>
</dbReference>
<feature type="domain" description="3-hydroxyisobutyrate dehydrogenase-like NAD-binding" evidence="5">
    <location>
        <begin position="166"/>
        <end position="286"/>
    </location>
</feature>
<dbReference type="InterPro" id="IPR015815">
    <property type="entry name" value="HIBADH-related"/>
</dbReference>
<gene>
    <name evidence="6" type="ORF">CAL22_12135</name>
</gene>
<keyword evidence="2" id="KW-0520">NAD</keyword>
<dbReference type="OrthoDB" id="9777604at2"/>
<dbReference type="GO" id="GO:0016616">
    <property type="term" value="F:oxidoreductase activity, acting on the CH-OH group of donors, NAD or NADP as acceptor"/>
    <property type="evidence" value="ECO:0007669"/>
    <property type="project" value="TreeGrafter"/>
</dbReference>
<evidence type="ECO:0000256" key="3">
    <source>
        <dbReference type="PIRSR" id="PIRSR000103-1"/>
    </source>
</evidence>
<dbReference type="SUPFAM" id="SSF51735">
    <property type="entry name" value="NAD(P)-binding Rossmann-fold domains"/>
    <property type="match status" value="1"/>
</dbReference>
<dbReference type="InterPro" id="IPR029154">
    <property type="entry name" value="HIBADH-like_NADP-bd"/>
</dbReference>
<dbReference type="Gene3D" id="3.40.50.720">
    <property type="entry name" value="NAD(P)-binding Rossmann-like Domain"/>
    <property type="match status" value="1"/>
</dbReference>
<feature type="domain" description="6-phosphogluconate dehydrogenase NADP-binding" evidence="4">
    <location>
        <begin position="6"/>
        <end position="157"/>
    </location>
</feature>
<dbReference type="Pfam" id="PF14833">
    <property type="entry name" value="NAD_binding_11"/>
    <property type="match status" value="1"/>
</dbReference>
<dbReference type="InterPro" id="IPR006115">
    <property type="entry name" value="6PGDH_NADP-bd"/>
</dbReference>
<dbReference type="GO" id="GO:0050661">
    <property type="term" value="F:NADP binding"/>
    <property type="evidence" value="ECO:0007669"/>
    <property type="project" value="InterPro"/>
</dbReference>
<evidence type="ECO:0000313" key="7">
    <source>
        <dbReference type="Proteomes" id="UP000216429"/>
    </source>
</evidence>
<comment type="caution">
    <text evidence="6">The sequence shown here is derived from an EMBL/GenBank/DDBJ whole genome shotgun (WGS) entry which is preliminary data.</text>
</comment>
<organism evidence="6 7">
    <name type="scientific">Bordetella genomosp. 12</name>
    <dbReference type="NCBI Taxonomy" id="463035"/>
    <lineage>
        <taxon>Bacteria</taxon>
        <taxon>Pseudomonadati</taxon>
        <taxon>Pseudomonadota</taxon>
        <taxon>Betaproteobacteria</taxon>
        <taxon>Burkholderiales</taxon>
        <taxon>Alcaligenaceae</taxon>
        <taxon>Bordetella</taxon>
    </lineage>
</organism>
<dbReference type="RefSeq" id="WP_094813443.1">
    <property type="nucleotide sequence ID" value="NZ_NEVU01000002.1"/>
</dbReference>